<evidence type="ECO:0000259" key="7">
    <source>
        <dbReference type="PROSITE" id="PS51471"/>
    </source>
</evidence>
<dbReference type="AlphaFoldDB" id="A0A1H2GC23"/>
<evidence type="ECO:0000256" key="5">
    <source>
        <dbReference type="ARBA" id="ARBA00023002"/>
    </source>
</evidence>
<proteinExistence type="predicted"/>
<comment type="cofactor">
    <cofactor evidence="1">
        <name>L-ascorbate</name>
        <dbReference type="ChEBI" id="CHEBI:38290"/>
    </cofactor>
</comment>
<name>A0A1H2GC23_9GAMM</name>
<keyword evidence="2" id="KW-0479">Metal-binding</keyword>
<dbReference type="GO" id="GO:0005506">
    <property type="term" value="F:iron ion binding"/>
    <property type="evidence" value="ECO:0007669"/>
    <property type="project" value="InterPro"/>
</dbReference>
<evidence type="ECO:0000256" key="2">
    <source>
        <dbReference type="ARBA" id="ARBA00022723"/>
    </source>
</evidence>
<dbReference type="OrthoDB" id="255432at2"/>
<dbReference type="Pfam" id="PF13640">
    <property type="entry name" value="2OG-FeII_Oxy_3"/>
    <property type="match status" value="1"/>
</dbReference>
<dbReference type="Gene3D" id="2.60.120.620">
    <property type="entry name" value="q2cbj1_9rhob like domain"/>
    <property type="match status" value="1"/>
</dbReference>
<dbReference type="InterPro" id="IPR005123">
    <property type="entry name" value="Oxoglu/Fe-dep_dioxygenase_dom"/>
</dbReference>
<dbReference type="STRING" id="1434072.SAMN05216210_2193"/>
<accession>A0A1H2GC23</accession>
<evidence type="ECO:0000256" key="3">
    <source>
        <dbReference type="ARBA" id="ARBA00022896"/>
    </source>
</evidence>
<dbReference type="PROSITE" id="PS51471">
    <property type="entry name" value="FE2OG_OXY"/>
    <property type="match status" value="1"/>
</dbReference>
<keyword evidence="3" id="KW-0847">Vitamin C</keyword>
<evidence type="ECO:0000256" key="1">
    <source>
        <dbReference type="ARBA" id="ARBA00001961"/>
    </source>
</evidence>
<keyword evidence="6" id="KW-0408">Iron</keyword>
<evidence type="ECO:0000256" key="4">
    <source>
        <dbReference type="ARBA" id="ARBA00022964"/>
    </source>
</evidence>
<dbReference type="GO" id="GO:0031418">
    <property type="term" value="F:L-ascorbic acid binding"/>
    <property type="evidence" value="ECO:0007669"/>
    <property type="project" value="UniProtKB-KW"/>
</dbReference>
<dbReference type="SMART" id="SM00702">
    <property type="entry name" value="P4Hc"/>
    <property type="match status" value="1"/>
</dbReference>
<dbReference type="EMBL" id="LT629787">
    <property type="protein sequence ID" value="SDU17115.1"/>
    <property type="molecule type" value="Genomic_DNA"/>
</dbReference>
<sequence length="321" mass="35416">MPYPLAIGQPVPDFLLSPVKGTSPLFYEVYCGQPLLVLVADTASELQPLYDLTTQHPVLALVRSKNDPWEGLPWPLERGNASLCQRLTGCAGGKVHALLLNHELRLIGRIDNPGRGSLEAQCALLSPPPESRLIDRVAPVLLVPDVIPAALRKRLIKAWQQDHSSSGMVRLQAGTRVLQPDPACKTRLDHALTDPELNADLNQCLVQTLLPAIGRNFHYNADRFEGFKIVAYQASEQGHFAAHRDNISADTSHRRFAMTINLNDDFTGGELVFPEYGPDRYRPTVGGAIVFSCSMLHRVLPVTAGCRYAALTFFWNSSARH</sequence>
<keyword evidence="5" id="KW-0560">Oxidoreductase</keyword>
<dbReference type="GO" id="GO:0016705">
    <property type="term" value="F:oxidoreductase activity, acting on paired donors, with incorporation or reduction of molecular oxygen"/>
    <property type="evidence" value="ECO:0007669"/>
    <property type="project" value="InterPro"/>
</dbReference>
<gene>
    <name evidence="8" type="ORF">SAMN05216210_2193</name>
</gene>
<dbReference type="Proteomes" id="UP000243924">
    <property type="component" value="Chromosome I"/>
</dbReference>
<dbReference type="RefSeq" id="WP_092386836.1">
    <property type="nucleotide sequence ID" value="NZ_LT629787.1"/>
</dbReference>
<organism evidence="8 9">
    <name type="scientific">Halopseudomonas salegens</name>
    <dbReference type="NCBI Taxonomy" id="1434072"/>
    <lineage>
        <taxon>Bacteria</taxon>
        <taxon>Pseudomonadati</taxon>
        <taxon>Pseudomonadota</taxon>
        <taxon>Gammaproteobacteria</taxon>
        <taxon>Pseudomonadales</taxon>
        <taxon>Pseudomonadaceae</taxon>
        <taxon>Halopseudomonas</taxon>
    </lineage>
</organism>
<evidence type="ECO:0000256" key="6">
    <source>
        <dbReference type="ARBA" id="ARBA00023004"/>
    </source>
</evidence>
<reference evidence="9" key="1">
    <citation type="submission" date="2016-10" db="EMBL/GenBank/DDBJ databases">
        <authorList>
            <person name="Varghese N."/>
            <person name="Submissions S."/>
        </authorList>
    </citation>
    <scope>NUCLEOTIDE SEQUENCE [LARGE SCALE GENOMIC DNA]</scope>
    <source>
        <strain evidence="9">CECT 8338</strain>
    </source>
</reference>
<dbReference type="InterPro" id="IPR044862">
    <property type="entry name" value="Pro_4_hyd_alph_FE2OG_OXY"/>
</dbReference>
<keyword evidence="9" id="KW-1185">Reference proteome</keyword>
<dbReference type="InterPro" id="IPR006620">
    <property type="entry name" value="Pro_4_hyd_alph"/>
</dbReference>
<feature type="domain" description="Fe2OG dioxygenase" evidence="7">
    <location>
        <begin position="223"/>
        <end position="317"/>
    </location>
</feature>
<dbReference type="GO" id="GO:0051213">
    <property type="term" value="F:dioxygenase activity"/>
    <property type="evidence" value="ECO:0007669"/>
    <property type="project" value="UniProtKB-KW"/>
</dbReference>
<evidence type="ECO:0000313" key="9">
    <source>
        <dbReference type="Proteomes" id="UP000243924"/>
    </source>
</evidence>
<keyword evidence="4" id="KW-0223">Dioxygenase</keyword>
<protein>
    <submittedName>
        <fullName evidence="8">2OG-Fe(II) oxygenase superfamily protein</fullName>
    </submittedName>
</protein>
<evidence type="ECO:0000313" key="8">
    <source>
        <dbReference type="EMBL" id="SDU17115.1"/>
    </source>
</evidence>